<protein>
    <submittedName>
        <fullName evidence="1">Uncharacterized protein</fullName>
    </submittedName>
</protein>
<comment type="caution">
    <text evidence="1">The sequence shown here is derived from an EMBL/GenBank/DDBJ whole genome shotgun (WGS) entry which is preliminary data.</text>
</comment>
<dbReference type="RefSeq" id="WP_212142505.1">
    <property type="nucleotide sequence ID" value="NZ_JAGSSW010000015.1"/>
</dbReference>
<organism evidence="1 2">
    <name type="scientific">Campylobacter anatolicus</name>
    <dbReference type="NCBI Taxonomy" id="2829105"/>
    <lineage>
        <taxon>Bacteria</taxon>
        <taxon>Pseudomonadati</taxon>
        <taxon>Campylobacterota</taxon>
        <taxon>Epsilonproteobacteria</taxon>
        <taxon>Campylobacterales</taxon>
        <taxon>Campylobacteraceae</taxon>
        <taxon>Campylobacter</taxon>
    </lineage>
</organism>
<dbReference type="Proteomes" id="UP000682951">
    <property type="component" value="Unassembled WGS sequence"/>
</dbReference>
<proteinExistence type="predicted"/>
<accession>A0ABS5HKX1</accession>
<keyword evidence="2" id="KW-1185">Reference proteome</keyword>
<reference evidence="1 2" key="1">
    <citation type="submission" date="2021-04" db="EMBL/GenBank/DDBJ databases">
        <title>Molecular and phenotypic characterization and identification of bacterial isolates recovered from the Anatolian ground squirrels (Spermophilus xanthoprymnus) and which have the potential to form a new species in the Campylobacter genus.</title>
        <authorList>
            <person name="Aydin F."/>
            <person name="Abay S."/>
            <person name="Kayman T."/>
            <person name="Karakaya E."/>
            <person name="Mustak H.K."/>
            <person name="Mustak I.B."/>
            <person name="Bilgin N."/>
            <person name="Duzler A."/>
            <person name="Sahin O."/>
            <person name="Guran O."/>
            <person name="Saticioglu I.B."/>
        </authorList>
    </citation>
    <scope>NUCLEOTIDE SEQUENCE [LARGE SCALE GENOMIC DNA]</scope>
    <source>
        <strain evidence="2">faydin-G24</strain>
    </source>
</reference>
<evidence type="ECO:0000313" key="2">
    <source>
        <dbReference type="Proteomes" id="UP000682951"/>
    </source>
</evidence>
<name>A0ABS5HKX1_9BACT</name>
<gene>
    <name evidence="1" type="ORF">KDD93_09145</name>
</gene>
<sequence length="87" mass="10342">MKDTLYNELKESKHIYIKHSDTDIDSIVAKKQIDDDKIMLVIKDYQFAGAKIGFVKRYSYLRIKKDILYTTDNYGFYMVDEYTLKAL</sequence>
<dbReference type="EMBL" id="JAGSSW010000015">
    <property type="protein sequence ID" value="MBR8464720.1"/>
    <property type="molecule type" value="Genomic_DNA"/>
</dbReference>
<evidence type="ECO:0000313" key="1">
    <source>
        <dbReference type="EMBL" id="MBR8464720.1"/>
    </source>
</evidence>